<gene>
    <name evidence="4" type="primary">citD</name>
    <name evidence="6" type="ORF">C7384_101317</name>
</gene>
<accession>A0A2U1DFD9</accession>
<dbReference type="AlphaFoldDB" id="A0A2U1DFD9"/>
<dbReference type="EMBL" id="QEKT01000001">
    <property type="protein sequence ID" value="PVY86401.1"/>
    <property type="molecule type" value="Genomic_DNA"/>
</dbReference>
<feature type="modified residue" description="O-(phosphoribosyl dephospho-coenzyme A)serine" evidence="4 5">
    <location>
        <position position="14"/>
    </location>
</feature>
<evidence type="ECO:0000313" key="6">
    <source>
        <dbReference type="EMBL" id="PVY86401.1"/>
    </source>
</evidence>
<protein>
    <recommendedName>
        <fullName evidence="4">Citrate lyase acyl carrier protein</fullName>
    </recommendedName>
    <alternativeName>
        <fullName evidence="4">Citrate lyase gamma chain</fullName>
    </alternativeName>
</protein>
<dbReference type="OrthoDB" id="1120942at2"/>
<dbReference type="Proteomes" id="UP000245433">
    <property type="component" value="Unassembled WGS sequence"/>
</dbReference>
<dbReference type="GO" id="GO:0005737">
    <property type="term" value="C:cytoplasm"/>
    <property type="evidence" value="ECO:0007669"/>
    <property type="project" value="UniProtKB-SubCell"/>
</dbReference>
<organism evidence="6 7">
    <name type="scientific">Convivina intestini</name>
    <dbReference type="NCBI Taxonomy" id="1505726"/>
    <lineage>
        <taxon>Bacteria</taxon>
        <taxon>Bacillati</taxon>
        <taxon>Bacillota</taxon>
        <taxon>Bacilli</taxon>
        <taxon>Lactobacillales</taxon>
        <taxon>Lactobacillaceae</taxon>
        <taxon>Convivina</taxon>
    </lineage>
</organism>
<keyword evidence="7" id="KW-1185">Reference proteome</keyword>
<evidence type="ECO:0000256" key="3">
    <source>
        <dbReference type="ARBA" id="ARBA00022553"/>
    </source>
</evidence>
<keyword evidence="2 4" id="KW-0963">Cytoplasm</keyword>
<keyword evidence="6" id="KW-0456">Lyase</keyword>
<evidence type="ECO:0000313" key="7">
    <source>
        <dbReference type="Proteomes" id="UP000245433"/>
    </source>
</evidence>
<dbReference type="HAMAP" id="MF_00805">
    <property type="entry name" value="CitD"/>
    <property type="match status" value="1"/>
</dbReference>
<keyword evidence="3 4" id="KW-0597">Phosphoprotein</keyword>
<evidence type="ECO:0000256" key="2">
    <source>
        <dbReference type="ARBA" id="ARBA00022490"/>
    </source>
</evidence>
<dbReference type="InterPro" id="IPR023439">
    <property type="entry name" value="Mal_deCO2ase/Cit_lyase_ACP"/>
</dbReference>
<dbReference type="NCBIfam" id="NF009726">
    <property type="entry name" value="PRK13253.1"/>
    <property type="match status" value="1"/>
</dbReference>
<dbReference type="Pfam" id="PF06857">
    <property type="entry name" value="ACP"/>
    <property type="match status" value="1"/>
</dbReference>
<comment type="function">
    <text evidence="4">Covalent carrier of the coenzyme of citrate lyase.</text>
</comment>
<comment type="subunit">
    <text evidence="4">Oligomer with a subunit composition of (alpha,beta,gamma)6.</text>
</comment>
<comment type="subcellular location">
    <subcellularLocation>
        <location evidence="1 4">Cytoplasm</location>
    </subcellularLocation>
</comment>
<dbReference type="InterPro" id="IPR006495">
    <property type="entry name" value="CitD"/>
</dbReference>
<reference evidence="6 7" key="1">
    <citation type="submission" date="2018-04" db="EMBL/GenBank/DDBJ databases">
        <title>Genomic Encyclopedia of Type Strains, Phase IV (KMG-IV): sequencing the most valuable type-strain genomes for metagenomic binning, comparative biology and taxonomic classification.</title>
        <authorList>
            <person name="Goeker M."/>
        </authorList>
    </citation>
    <scope>NUCLEOTIDE SEQUENCE [LARGE SCALE GENOMIC DNA]</scope>
    <source>
        <strain evidence="6 7">DSM 28795</strain>
    </source>
</reference>
<name>A0A2U1DFD9_9LACO</name>
<comment type="caution">
    <text evidence="6">The sequence shown here is derived from an EMBL/GenBank/DDBJ whole genome shotgun (WGS) entry which is preliminary data.</text>
</comment>
<proteinExistence type="inferred from homology"/>
<dbReference type="PIRSF" id="PIRSF002736">
    <property type="entry name" value="Citrt_lyas_gamma"/>
    <property type="match status" value="1"/>
</dbReference>
<evidence type="ECO:0000256" key="5">
    <source>
        <dbReference type="PIRSR" id="PIRSR002736-50"/>
    </source>
</evidence>
<dbReference type="RefSeq" id="WP_089937759.1">
    <property type="nucleotide sequence ID" value="NZ_CAKOEW010000003.1"/>
</dbReference>
<sequence>MEIKKTAMAGTLESSDIQIMLSQGSNGLEFDLVSDVAKQFGKAIQATITDVLNTYDIHDAKVKVVDKGALDMVVKARAITVVQRALDMADEPDWKVI</sequence>
<dbReference type="GO" id="GO:0016829">
    <property type="term" value="F:lyase activity"/>
    <property type="evidence" value="ECO:0007669"/>
    <property type="project" value="UniProtKB-KW"/>
</dbReference>
<comment type="similarity">
    <text evidence="4">Belongs to the CitD family.</text>
</comment>
<evidence type="ECO:0000256" key="4">
    <source>
        <dbReference type="HAMAP-Rule" id="MF_00805"/>
    </source>
</evidence>
<evidence type="ECO:0000256" key="1">
    <source>
        <dbReference type="ARBA" id="ARBA00004496"/>
    </source>
</evidence>
<dbReference type="NCBIfam" id="TIGR01608">
    <property type="entry name" value="citD"/>
    <property type="match status" value="1"/>
</dbReference>